<evidence type="ECO:0008006" key="5">
    <source>
        <dbReference type="Google" id="ProtNLM"/>
    </source>
</evidence>
<proteinExistence type="predicted"/>
<reference evidence="3 4" key="1">
    <citation type="submission" date="2024-04" db="EMBL/GenBank/DDBJ databases">
        <title>Novel species of the genus Ideonella isolated from streams.</title>
        <authorList>
            <person name="Lu H."/>
        </authorList>
    </citation>
    <scope>NUCLEOTIDE SEQUENCE [LARGE SCALE GENOMIC DNA]</scope>
    <source>
        <strain evidence="3 4">LYT19W</strain>
    </source>
</reference>
<protein>
    <recommendedName>
        <fullName evidence="5">DUF4148 domain-containing protein</fullName>
    </recommendedName>
</protein>
<keyword evidence="2" id="KW-0732">Signal</keyword>
<organism evidence="3 4">
    <name type="scientific">Ideonella margarita</name>
    <dbReference type="NCBI Taxonomy" id="2984191"/>
    <lineage>
        <taxon>Bacteria</taxon>
        <taxon>Pseudomonadati</taxon>
        <taxon>Pseudomonadota</taxon>
        <taxon>Betaproteobacteria</taxon>
        <taxon>Burkholderiales</taxon>
        <taxon>Sphaerotilaceae</taxon>
        <taxon>Ideonella</taxon>
    </lineage>
</organism>
<name>A0ABU9C4I7_9BURK</name>
<comment type="caution">
    <text evidence="3">The sequence shown here is derived from an EMBL/GenBank/DDBJ whole genome shotgun (WGS) entry which is preliminary data.</text>
</comment>
<feature type="region of interest" description="Disordered" evidence="1">
    <location>
        <begin position="25"/>
        <end position="123"/>
    </location>
</feature>
<evidence type="ECO:0000313" key="4">
    <source>
        <dbReference type="Proteomes" id="UP001379945"/>
    </source>
</evidence>
<evidence type="ECO:0000256" key="2">
    <source>
        <dbReference type="SAM" id="SignalP"/>
    </source>
</evidence>
<evidence type="ECO:0000256" key="1">
    <source>
        <dbReference type="SAM" id="MobiDB-lite"/>
    </source>
</evidence>
<dbReference type="RefSeq" id="WP_341399096.1">
    <property type="nucleotide sequence ID" value="NZ_JBBUTI010000006.1"/>
</dbReference>
<feature type="compositionally biased region" description="Basic and acidic residues" evidence="1">
    <location>
        <begin position="105"/>
        <end position="123"/>
    </location>
</feature>
<feature type="compositionally biased region" description="Basic and acidic residues" evidence="1">
    <location>
        <begin position="66"/>
        <end position="85"/>
    </location>
</feature>
<feature type="compositionally biased region" description="Low complexity" evidence="1">
    <location>
        <begin position="25"/>
        <end position="40"/>
    </location>
</feature>
<feature type="signal peptide" evidence="2">
    <location>
        <begin position="1"/>
        <end position="26"/>
    </location>
</feature>
<keyword evidence="4" id="KW-1185">Reference proteome</keyword>
<sequence length="123" mass="13163">MTLNTRLKSVCAVLMLAAAAATQAQTAVPSVPAASATAGGKLDNRQARQQDRIAAGAASGQLTAKETQRLEKEQARVDKKQEKVMADGQVTNEERKQMRKAQRAANHDISRKLENKAGDAPKP</sequence>
<gene>
    <name evidence="3" type="ORF">AACH00_10600</name>
</gene>
<dbReference type="EMBL" id="JBBUTI010000006">
    <property type="protein sequence ID" value="MEK8046799.1"/>
    <property type="molecule type" value="Genomic_DNA"/>
</dbReference>
<dbReference type="Proteomes" id="UP001379945">
    <property type="component" value="Unassembled WGS sequence"/>
</dbReference>
<feature type="compositionally biased region" description="Basic and acidic residues" evidence="1">
    <location>
        <begin position="42"/>
        <end position="51"/>
    </location>
</feature>
<accession>A0ABU9C4I7</accession>
<feature type="chain" id="PRO_5047142444" description="DUF4148 domain-containing protein" evidence="2">
    <location>
        <begin position="27"/>
        <end position="123"/>
    </location>
</feature>
<evidence type="ECO:0000313" key="3">
    <source>
        <dbReference type="EMBL" id="MEK8046799.1"/>
    </source>
</evidence>